<dbReference type="KEGG" id="uma:UMAG_03653"/>
<evidence type="ECO:0000256" key="1">
    <source>
        <dbReference type="PROSITE-ProRule" id="PRU00235"/>
    </source>
</evidence>
<dbReference type="InParanoid" id="A0A0D1E010"/>
<feature type="repeat" description="RCC1" evidence="1">
    <location>
        <begin position="283"/>
        <end position="355"/>
    </location>
</feature>
<dbReference type="PROSITE" id="PS50012">
    <property type="entry name" value="RCC1_3"/>
    <property type="match status" value="3"/>
</dbReference>
<dbReference type="VEuPathDB" id="FungiDB:UMAG_03653"/>
<dbReference type="EMBL" id="CM003149">
    <property type="protein sequence ID" value="KIS68070.1"/>
    <property type="molecule type" value="Genomic_DNA"/>
</dbReference>
<feature type="repeat" description="RCC1" evidence="1">
    <location>
        <begin position="141"/>
        <end position="194"/>
    </location>
</feature>
<gene>
    <name evidence="3" type="ORF">UMAG_03653</name>
</gene>
<dbReference type="InterPro" id="IPR000408">
    <property type="entry name" value="Reg_chr_condens"/>
</dbReference>
<dbReference type="GeneID" id="23564056"/>
<evidence type="ECO:0000313" key="3">
    <source>
        <dbReference type="EMBL" id="KIS68070.1"/>
    </source>
</evidence>
<organism evidence="3 4">
    <name type="scientific">Mycosarcoma maydis</name>
    <name type="common">Corn smut fungus</name>
    <name type="synonym">Ustilago maydis</name>
    <dbReference type="NCBI Taxonomy" id="5270"/>
    <lineage>
        <taxon>Eukaryota</taxon>
        <taxon>Fungi</taxon>
        <taxon>Dikarya</taxon>
        <taxon>Basidiomycota</taxon>
        <taxon>Ustilaginomycotina</taxon>
        <taxon>Ustilaginomycetes</taxon>
        <taxon>Ustilaginales</taxon>
        <taxon>Ustilaginaceae</taxon>
        <taxon>Mycosarcoma</taxon>
    </lineage>
</organism>
<dbReference type="GO" id="GO:0005085">
    <property type="term" value="F:guanyl-nucleotide exchange factor activity"/>
    <property type="evidence" value="ECO:0000318"/>
    <property type="project" value="GO_Central"/>
</dbReference>
<feature type="repeat" description="RCC1" evidence="1">
    <location>
        <begin position="198"/>
        <end position="275"/>
    </location>
</feature>
<proteinExistence type="predicted"/>
<dbReference type="OrthoDB" id="5370059at2759"/>
<dbReference type="GO" id="GO:0005743">
    <property type="term" value="C:mitochondrial inner membrane"/>
    <property type="evidence" value="ECO:0000318"/>
    <property type="project" value="GO_Central"/>
</dbReference>
<protein>
    <submittedName>
        <fullName evidence="3">Uncharacterized protein</fullName>
    </submittedName>
</protein>
<dbReference type="Pfam" id="PF13540">
    <property type="entry name" value="RCC1_2"/>
    <property type="match status" value="1"/>
</dbReference>
<dbReference type="InterPro" id="IPR053035">
    <property type="entry name" value="Mitochondrial_GEF_domain"/>
</dbReference>
<dbReference type="STRING" id="237631.A0A0D1E010"/>
<evidence type="ECO:0000313" key="4">
    <source>
        <dbReference type="Proteomes" id="UP000000561"/>
    </source>
</evidence>
<accession>A0A0D1E010</accession>
<keyword evidence="4" id="KW-1185">Reference proteome</keyword>
<dbReference type="eggNOG" id="KOG1426">
    <property type="taxonomic scope" value="Eukaryota"/>
</dbReference>
<dbReference type="RefSeq" id="XP_011390140.1">
    <property type="nucleotide sequence ID" value="XM_011391838.1"/>
</dbReference>
<dbReference type="Proteomes" id="UP000000561">
    <property type="component" value="Chromosome 10"/>
</dbReference>
<name>A0A0D1E010_MYCMD</name>
<dbReference type="PANTHER" id="PTHR46337">
    <property type="entry name" value="RCC1-LIKE G EXCHANGING FACTOR-LIKE PROTEIN"/>
    <property type="match status" value="1"/>
</dbReference>
<dbReference type="SUPFAM" id="SSF50985">
    <property type="entry name" value="RCC1/BLIP-II"/>
    <property type="match status" value="1"/>
</dbReference>
<feature type="region of interest" description="Disordered" evidence="2">
    <location>
        <begin position="508"/>
        <end position="527"/>
    </location>
</feature>
<dbReference type="OMA" id="YLVAFTH"/>
<dbReference type="AlphaFoldDB" id="A0A0D1E010"/>
<evidence type="ECO:0000256" key="2">
    <source>
        <dbReference type="SAM" id="MobiDB-lite"/>
    </source>
</evidence>
<dbReference type="GO" id="GO:0019843">
    <property type="term" value="F:rRNA binding"/>
    <property type="evidence" value="ECO:0000318"/>
    <property type="project" value="GO_Central"/>
</dbReference>
<dbReference type="InterPro" id="IPR009091">
    <property type="entry name" value="RCC1/BLIP-II"/>
</dbReference>
<reference evidence="3 4" key="1">
    <citation type="journal article" date="2006" name="Nature">
        <title>Insights from the genome of the biotrophic fungal plant pathogen Ustilago maydis.</title>
        <authorList>
            <person name="Kamper J."/>
            <person name="Kahmann R."/>
            <person name="Bolker M."/>
            <person name="Ma L.J."/>
            <person name="Brefort T."/>
            <person name="Saville B.J."/>
            <person name="Banuett F."/>
            <person name="Kronstad J.W."/>
            <person name="Gold S.E."/>
            <person name="Muller O."/>
            <person name="Perlin M.H."/>
            <person name="Wosten H.A."/>
            <person name="de Vries R."/>
            <person name="Ruiz-Herrera J."/>
            <person name="Reynaga-Pena C.G."/>
            <person name="Snetselaar K."/>
            <person name="McCann M."/>
            <person name="Perez-Martin J."/>
            <person name="Feldbrugge M."/>
            <person name="Basse C.W."/>
            <person name="Steinberg G."/>
            <person name="Ibeas J.I."/>
            <person name="Holloman W."/>
            <person name="Guzman P."/>
            <person name="Farman M."/>
            <person name="Stajich J.E."/>
            <person name="Sentandreu R."/>
            <person name="Gonzalez-Prieto J.M."/>
            <person name="Kennell J.C."/>
            <person name="Molina L."/>
            <person name="Schirawski J."/>
            <person name="Mendoza-Mendoza A."/>
            <person name="Greilinger D."/>
            <person name="Munch K."/>
            <person name="Rossel N."/>
            <person name="Scherer M."/>
            <person name="Vranes M."/>
            <person name="Ladendorf O."/>
            <person name="Vincon V."/>
            <person name="Fuchs U."/>
            <person name="Sandrock B."/>
            <person name="Meng S."/>
            <person name="Ho E.C."/>
            <person name="Cahill M.J."/>
            <person name="Boyce K.J."/>
            <person name="Klose J."/>
            <person name="Klosterman S.J."/>
            <person name="Deelstra H.J."/>
            <person name="Ortiz-Castellanos L."/>
            <person name="Li W."/>
            <person name="Sanchez-Alonso P."/>
            <person name="Schreier P.H."/>
            <person name="Hauser-Hahn I."/>
            <person name="Vaupel M."/>
            <person name="Koopmann E."/>
            <person name="Friedrich G."/>
            <person name="Voss H."/>
            <person name="Schluter T."/>
            <person name="Margolis J."/>
            <person name="Platt D."/>
            <person name="Swimmer C."/>
            <person name="Gnirke A."/>
            <person name="Chen F."/>
            <person name="Vysotskaia V."/>
            <person name="Mannhaupt G."/>
            <person name="Guldener U."/>
            <person name="Munsterkotter M."/>
            <person name="Haase D."/>
            <person name="Oesterheld M."/>
            <person name="Mewes H.W."/>
            <person name="Mauceli E.W."/>
            <person name="DeCaprio D."/>
            <person name="Wade C.M."/>
            <person name="Butler J."/>
            <person name="Young S."/>
            <person name="Jaffe D.B."/>
            <person name="Calvo S."/>
            <person name="Nusbaum C."/>
            <person name="Galagan J."/>
            <person name="Birren B.W."/>
        </authorList>
    </citation>
    <scope>NUCLEOTIDE SEQUENCE [LARGE SCALE GENOMIC DNA]</scope>
    <source>
        <strain evidence="4">DSM 14603 / FGSC 9021 / UM521</strain>
    </source>
</reference>
<sequence>MTCIRRLVRPSSLFTRRSFPPTQTACRRLTSSSHHPYQHVLYFGNVLGYESVHALSKFPRAWLDSVGVSNDIDHGIRFTSASAAPHHLLLSYTLLDASLKRTHQSAEDVVLPGALHEAQEAKHGDVILDQSSHTATTSFPSKVFALGRNTHAQLGLGFSSQEATRGMVTGELYGSGGVHAVAAGNGFSLVVTNTEHGSNVFAFGNDTLGQLGSASCSPEIARQDAYDISVRMGASDAPQLKLLPLPKKVQVADADGWQVLSISAGLDHSLVLVESQINGWIIQSVLSTGSNTDGQLGLTTNDQQDQVPIQPLISRAFSQIPVPLRPVSTAKRGDQGQSLVEVVCGADTSYALTAGGDLWVWGNSEYGQSFSGVHDRIVAPLFVSNPLPSAYHQSHIEFDRHRPPKPRKLVAGGSFAAILDTLGRVWVAGYGPRGKRVSADPAEWASLSLVEFAPDCVVQDLFCGLEYLVAFTHTSGGAEVFIWGVPPRSISSVPIIAPTRVPFSLPRTPREQWLDDNPQHKAHQKSKLTAQEVRLSIDAAACTRDHLLLVINDGRHQHVWAECDQPPRDERTDVLQ</sequence>
<feature type="compositionally biased region" description="Basic and acidic residues" evidence="2">
    <location>
        <begin position="508"/>
        <end position="519"/>
    </location>
</feature>
<dbReference type="Gene3D" id="2.130.10.30">
    <property type="entry name" value="Regulator of chromosome condensation 1/beta-lactamase-inhibitor protein II"/>
    <property type="match status" value="2"/>
</dbReference>
<dbReference type="PANTHER" id="PTHR46337:SF1">
    <property type="entry name" value="RCC1-LIKE G EXCHANGING FACTOR-LIKE PROTEIN"/>
    <property type="match status" value="1"/>
</dbReference>